<dbReference type="InterPro" id="IPR019417">
    <property type="entry name" value="DUF2415"/>
</dbReference>
<dbReference type="InterPro" id="IPR015943">
    <property type="entry name" value="WD40/YVTN_repeat-like_dom_sf"/>
</dbReference>
<feature type="domain" description="DUF2415" evidence="2">
    <location>
        <begin position="370"/>
        <end position="409"/>
    </location>
</feature>
<feature type="region of interest" description="Disordered" evidence="1">
    <location>
        <begin position="85"/>
        <end position="158"/>
    </location>
</feature>
<name>A0A0M9VT09_ESCWE</name>
<reference evidence="3 4" key="1">
    <citation type="submission" date="2015-07" db="EMBL/GenBank/DDBJ databases">
        <title>The genome of the fungus Escovopsis weberi, a specialized disease agent of ant agriculture.</title>
        <authorList>
            <person name="de Man T.J."/>
            <person name="Stajich J.E."/>
            <person name="Kubicek C.P."/>
            <person name="Chenthamara K."/>
            <person name="Atanasova L."/>
            <person name="Druzhinina I.S."/>
            <person name="Birnbaum S."/>
            <person name="Barribeau S.M."/>
            <person name="Teiling C."/>
            <person name="Suen G."/>
            <person name="Currie C."/>
            <person name="Gerardo N.M."/>
        </authorList>
    </citation>
    <scope>NUCLEOTIDE SEQUENCE [LARGE SCALE GENOMIC DNA]</scope>
</reference>
<proteinExistence type="predicted"/>
<dbReference type="PANTHER" id="PTHR43991:SF9">
    <property type="entry name" value="DUF2415 DOMAIN-CONTAINING PROTEIN"/>
    <property type="match status" value="1"/>
</dbReference>
<evidence type="ECO:0000313" key="4">
    <source>
        <dbReference type="Proteomes" id="UP000053831"/>
    </source>
</evidence>
<feature type="compositionally biased region" description="Low complexity" evidence="1">
    <location>
        <begin position="137"/>
        <end position="148"/>
    </location>
</feature>
<feature type="compositionally biased region" description="Low complexity" evidence="1">
    <location>
        <begin position="97"/>
        <end position="108"/>
    </location>
</feature>
<feature type="region of interest" description="Disordered" evidence="1">
    <location>
        <begin position="438"/>
        <end position="515"/>
    </location>
</feature>
<dbReference type="PANTHER" id="PTHR43991">
    <property type="entry name" value="WD REPEAT PROTEIN (AFU_ORTHOLOGUE AFUA_8G05640)-RELATED"/>
    <property type="match status" value="1"/>
</dbReference>
<dbReference type="Pfam" id="PF10313">
    <property type="entry name" value="DUF2415"/>
    <property type="match status" value="1"/>
</dbReference>
<evidence type="ECO:0000259" key="2">
    <source>
        <dbReference type="Pfam" id="PF10313"/>
    </source>
</evidence>
<protein>
    <recommendedName>
        <fullName evidence="2">DUF2415 domain-containing protein</fullName>
    </recommendedName>
</protein>
<dbReference type="Gene3D" id="2.130.10.10">
    <property type="entry name" value="YVTN repeat-like/Quinoprotein amine dehydrogenase"/>
    <property type="match status" value="1"/>
</dbReference>
<dbReference type="SUPFAM" id="SSF50978">
    <property type="entry name" value="WD40 repeat-like"/>
    <property type="match status" value="1"/>
</dbReference>
<dbReference type="InterPro" id="IPR036322">
    <property type="entry name" value="WD40_repeat_dom_sf"/>
</dbReference>
<comment type="caution">
    <text evidence="3">The sequence shown here is derived from an EMBL/GenBank/DDBJ whole genome shotgun (WGS) entry which is preliminary data.</text>
</comment>
<dbReference type="OrthoDB" id="64353at2759"/>
<dbReference type="AlphaFoldDB" id="A0A0M9VT09"/>
<dbReference type="STRING" id="150374.A0A0M9VT09"/>
<organism evidence="3 4">
    <name type="scientific">Escovopsis weberi</name>
    <dbReference type="NCBI Taxonomy" id="150374"/>
    <lineage>
        <taxon>Eukaryota</taxon>
        <taxon>Fungi</taxon>
        <taxon>Dikarya</taxon>
        <taxon>Ascomycota</taxon>
        <taxon>Pezizomycotina</taxon>
        <taxon>Sordariomycetes</taxon>
        <taxon>Hypocreomycetidae</taxon>
        <taxon>Hypocreales</taxon>
        <taxon>Hypocreaceae</taxon>
        <taxon>Escovopsis</taxon>
    </lineage>
</organism>
<keyword evidence="4" id="KW-1185">Reference proteome</keyword>
<accession>A0A0M9VT09</accession>
<dbReference type="Proteomes" id="UP000053831">
    <property type="component" value="Unassembled WGS sequence"/>
</dbReference>
<sequence>MAVENDVAFLPTDHWQLRSLISAENQHIVYFPGGKGSDVVQRLNTLTHECETIRLLSFVPRCLVAENGWLCCGSERGDFVAIRLDDPSDRRDKQGRGQRAGASGAMAGEEADPRAEGDQGDQGNQGDQGDLGDRAPDSGSSRSTSGVDSDPHVPLVFGPSSSSEELLALLEQTQCTNSKPALAKSMKLAGQRINCVTLWFPPTDLPADENAYDEPVAVLANNDKTVTLVSLHDFDANDKTDPLDVVTYPDLVNRAVISPDGRIMIAILDDPYLYVHQRVKVSADKCLGMSSCSRYRWELKKSFLLKSQREDDFTDNRGSFAACFSSSGIHLAVGTQHGTISIFDAALLTQSAIDPLITTFTSSRPHSPAGAVRDMAFCPGPYDLLAWSEDRGHVGVADMRSDFTARLIVDINVEAGLEHITVLDRNAIDPRLTQEAIQYDRRRRDRGSSQNTEISPPLYRPRDAPPLQDSAEDHARRLPDGLRFPYRAPITDGDPSRPQEGRRGGGSERSGILAFSELRNRLRDRDRNAARDWREGPRVQAGTSRRFDLRLMRRDNDTVAALRELRDQRSRPDPNYENVLEILFARDVPSGTENEIDETSLLVPLVNQVVNRWEESAIRGTLTPDQPVFDCPPSPDNTAGVAWSQDGGTLFIGAQNGIYELKVNTYSRKFCPSIKMR</sequence>
<evidence type="ECO:0000256" key="1">
    <source>
        <dbReference type="SAM" id="MobiDB-lite"/>
    </source>
</evidence>
<evidence type="ECO:0000313" key="3">
    <source>
        <dbReference type="EMBL" id="KOS18299.1"/>
    </source>
</evidence>
<gene>
    <name evidence="3" type="ORF">ESCO_003023</name>
</gene>
<feature type="compositionally biased region" description="Basic and acidic residues" evidence="1">
    <location>
        <begin position="471"/>
        <end position="480"/>
    </location>
</feature>
<feature type="compositionally biased region" description="Basic and acidic residues" evidence="1">
    <location>
        <begin position="494"/>
        <end position="506"/>
    </location>
</feature>
<dbReference type="EMBL" id="LGSR01000022">
    <property type="protein sequence ID" value="KOS18299.1"/>
    <property type="molecule type" value="Genomic_DNA"/>
</dbReference>
<feature type="compositionally biased region" description="Basic and acidic residues" evidence="1">
    <location>
        <begin position="85"/>
        <end position="95"/>
    </location>
</feature>